<evidence type="ECO:0000256" key="3">
    <source>
        <dbReference type="ARBA" id="ARBA00022763"/>
    </source>
</evidence>
<dbReference type="Proteomes" id="UP000576821">
    <property type="component" value="Unassembled WGS sequence"/>
</dbReference>
<keyword evidence="5" id="KW-0408">Iron</keyword>
<evidence type="ECO:0000256" key="2">
    <source>
        <dbReference type="ARBA" id="ARBA00022723"/>
    </source>
</evidence>
<name>A0A846M423_9SPHN</name>
<keyword evidence="10" id="KW-1185">Reference proteome</keyword>
<dbReference type="GO" id="GO:0097506">
    <property type="term" value="F:deaminated base DNA N-glycosylase activity"/>
    <property type="evidence" value="ECO:0007669"/>
    <property type="project" value="UniProtKB-ARBA"/>
</dbReference>
<feature type="domain" description="Uracil-DNA glycosylase-like" evidence="8">
    <location>
        <begin position="86"/>
        <end position="238"/>
    </location>
</feature>
<comment type="caution">
    <text evidence="9">The sequence shown here is derived from an EMBL/GenBank/DDBJ whole genome shotgun (WGS) entry which is preliminary data.</text>
</comment>
<keyword evidence="2" id="KW-0479">Metal-binding</keyword>
<evidence type="ECO:0000313" key="10">
    <source>
        <dbReference type="Proteomes" id="UP000576821"/>
    </source>
</evidence>
<dbReference type="PANTHER" id="PTHR33693">
    <property type="entry name" value="TYPE-5 URACIL-DNA GLYCOSYLASE"/>
    <property type="match status" value="1"/>
</dbReference>
<dbReference type="RefSeq" id="WP_208404820.1">
    <property type="nucleotide sequence ID" value="NZ_JAASQR010000002.1"/>
</dbReference>
<evidence type="ECO:0000256" key="6">
    <source>
        <dbReference type="ARBA" id="ARBA00023014"/>
    </source>
</evidence>
<keyword evidence="3" id="KW-0227">DNA damage</keyword>
<dbReference type="GO" id="GO:0051539">
    <property type="term" value="F:4 iron, 4 sulfur cluster binding"/>
    <property type="evidence" value="ECO:0007669"/>
    <property type="project" value="UniProtKB-KW"/>
</dbReference>
<dbReference type="Gene3D" id="3.40.470.10">
    <property type="entry name" value="Uracil-DNA glycosylase-like domain"/>
    <property type="match status" value="1"/>
</dbReference>
<evidence type="ECO:0000259" key="8">
    <source>
        <dbReference type="Pfam" id="PF03167"/>
    </source>
</evidence>
<keyword evidence="6" id="KW-0411">Iron-sulfur</keyword>
<dbReference type="EMBL" id="JAASQR010000002">
    <property type="protein sequence ID" value="NIJ16662.1"/>
    <property type="molecule type" value="Genomic_DNA"/>
</dbReference>
<evidence type="ECO:0000256" key="7">
    <source>
        <dbReference type="ARBA" id="ARBA00023204"/>
    </source>
</evidence>
<reference evidence="9 10" key="1">
    <citation type="submission" date="2020-03" db="EMBL/GenBank/DDBJ databases">
        <title>Genomic Encyclopedia of Type Strains, Phase IV (KMG-IV): sequencing the most valuable type-strain genomes for metagenomic binning, comparative biology and taxonomic classification.</title>
        <authorList>
            <person name="Goeker M."/>
        </authorList>
    </citation>
    <scope>NUCLEOTIDE SEQUENCE [LARGE SCALE GENOMIC DNA]</scope>
    <source>
        <strain evidence="9 10">DSM 21299</strain>
    </source>
</reference>
<evidence type="ECO:0000256" key="4">
    <source>
        <dbReference type="ARBA" id="ARBA00022801"/>
    </source>
</evidence>
<keyword evidence="1" id="KW-0004">4Fe-4S</keyword>
<evidence type="ECO:0000256" key="5">
    <source>
        <dbReference type="ARBA" id="ARBA00023004"/>
    </source>
</evidence>
<gene>
    <name evidence="9" type="ORF">FHS54_001628</name>
</gene>
<dbReference type="InterPro" id="IPR051536">
    <property type="entry name" value="UDG_Type-4/5"/>
</dbReference>
<keyword evidence="9" id="KW-0548">Nucleotidyltransferase</keyword>
<keyword evidence="7" id="KW-0234">DNA repair</keyword>
<dbReference type="Pfam" id="PF03167">
    <property type="entry name" value="UDG"/>
    <property type="match status" value="1"/>
</dbReference>
<keyword evidence="9" id="KW-0808">Transferase</keyword>
<proteinExistence type="predicted"/>
<evidence type="ECO:0000256" key="1">
    <source>
        <dbReference type="ARBA" id="ARBA00022485"/>
    </source>
</evidence>
<dbReference type="InterPro" id="IPR005122">
    <property type="entry name" value="Uracil-DNA_glycosylase-like"/>
</dbReference>
<dbReference type="SUPFAM" id="SSF52141">
    <property type="entry name" value="Uracil-DNA glycosylase-like"/>
    <property type="match status" value="1"/>
</dbReference>
<dbReference type="EC" id="2.7.7.7" evidence="9"/>
<dbReference type="GO" id="GO:0046872">
    <property type="term" value="F:metal ion binding"/>
    <property type="evidence" value="ECO:0007669"/>
    <property type="project" value="UniProtKB-KW"/>
</dbReference>
<dbReference type="InterPro" id="IPR036895">
    <property type="entry name" value="Uracil-DNA_glycosylase-like_sf"/>
</dbReference>
<dbReference type="PANTHER" id="PTHR33693:SF1">
    <property type="entry name" value="TYPE-4 URACIL-DNA GLYCOSYLASE"/>
    <property type="match status" value="1"/>
</dbReference>
<protein>
    <submittedName>
        <fullName evidence="9">DNA polymerase</fullName>
        <ecNumber evidence="9">2.7.7.7</ecNumber>
    </submittedName>
</protein>
<dbReference type="AlphaFoldDB" id="A0A846M423"/>
<dbReference type="GO" id="GO:0003887">
    <property type="term" value="F:DNA-directed DNA polymerase activity"/>
    <property type="evidence" value="ECO:0007669"/>
    <property type="project" value="UniProtKB-EC"/>
</dbReference>
<accession>A0A846M423</accession>
<organism evidence="9 10">
    <name type="scientific">Sphingobium vermicomposti</name>
    <dbReference type="NCBI Taxonomy" id="529005"/>
    <lineage>
        <taxon>Bacteria</taxon>
        <taxon>Pseudomonadati</taxon>
        <taxon>Pseudomonadota</taxon>
        <taxon>Alphaproteobacteria</taxon>
        <taxon>Sphingomonadales</taxon>
        <taxon>Sphingomonadaceae</taxon>
        <taxon>Sphingobium</taxon>
    </lineage>
</organism>
<keyword evidence="4" id="KW-0378">Hydrolase</keyword>
<evidence type="ECO:0000313" key="9">
    <source>
        <dbReference type="EMBL" id="NIJ16662.1"/>
    </source>
</evidence>
<dbReference type="GO" id="GO:0006281">
    <property type="term" value="P:DNA repair"/>
    <property type="evidence" value="ECO:0007669"/>
    <property type="project" value="UniProtKB-KW"/>
</dbReference>
<sequence length="246" mass="26173">MRGLLQPDVAAAASAYMAWWELAGVDCATAEAPVDWLRPAGPAQPVVSPTQAAPRDRPATLEAFLSWIANDPGQPERRWTGTPILPQGKAKAPLMVITDMPDPADMAAGTLLSDRAGKLFDAMLAAIGLSRGDICLASLLLSRPPGGMVEASDLNAAADRMRALVSLAAPSRLLILGDRTIRTLLPDHDGRPVQDTNGVQGLHYLNQDGGTVSAVATFHPRLLLGQPAAKAECWRTLQSLIEEKHR</sequence>